<protein>
    <recommendedName>
        <fullName evidence="8">L,D-TPase catalytic domain-containing protein</fullName>
    </recommendedName>
</protein>
<dbReference type="CDD" id="cd16913">
    <property type="entry name" value="YkuD_like"/>
    <property type="match status" value="1"/>
</dbReference>
<dbReference type="GO" id="GO:0071555">
    <property type="term" value="P:cell wall organization"/>
    <property type="evidence" value="ECO:0007669"/>
    <property type="project" value="UniProtKB-UniRule"/>
</dbReference>
<evidence type="ECO:0000313" key="9">
    <source>
        <dbReference type="EMBL" id="RWR52726.1"/>
    </source>
</evidence>
<evidence type="ECO:0000256" key="7">
    <source>
        <dbReference type="PROSITE-ProRule" id="PRU01373"/>
    </source>
</evidence>
<dbReference type="Proteomes" id="UP000288071">
    <property type="component" value="Unassembled WGS sequence"/>
</dbReference>
<proteinExistence type="inferred from homology"/>
<comment type="similarity">
    <text evidence="2">Belongs to the YkuD family.</text>
</comment>
<evidence type="ECO:0000256" key="6">
    <source>
        <dbReference type="ARBA" id="ARBA00023316"/>
    </source>
</evidence>
<keyword evidence="6 7" id="KW-0961">Cell wall biogenesis/degradation</keyword>
<dbReference type="PANTHER" id="PTHR36699">
    <property type="entry name" value="LD-TRANSPEPTIDASE"/>
    <property type="match status" value="1"/>
</dbReference>
<evidence type="ECO:0000256" key="3">
    <source>
        <dbReference type="ARBA" id="ARBA00022679"/>
    </source>
</evidence>
<dbReference type="SUPFAM" id="SSF141523">
    <property type="entry name" value="L,D-transpeptidase catalytic domain-like"/>
    <property type="match status" value="1"/>
</dbReference>
<dbReference type="Pfam" id="PF03734">
    <property type="entry name" value="YkuD"/>
    <property type="match status" value="1"/>
</dbReference>
<dbReference type="Gene3D" id="2.40.440.10">
    <property type="entry name" value="L,D-transpeptidase catalytic domain-like"/>
    <property type="match status" value="1"/>
</dbReference>
<sequence>MHRRTLLAGLSTVPFLSACGGDSSKFQRYSGPPVTQVQVHKAQREMYLISGDKVVRDYKVALGGNPVGRKQFEGDGRTPEGLYYINRRNPNSAYHLSLGISYPNDQDRVFAESLGRKPGGDIFIHGRAGKDGGRQDWTAGCVAVTDPEIEEIYAMVNPGTPVFLMP</sequence>
<dbReference type="AlphaFoldDB" id="A0A3S3LZU9"/>
<dbReference type="GO" id="GO:0009252">
    <property type="term" value="P:peptidoglycan biosynthetic process"/>
    <property type="evidence" value="ECO:0007669"/>
    <property type="project" value="UniProtKB-UniPathway"/>
</dbReference>
<dbReference type="GO" id="GO:0008360">
    <property type="term" value="P:regulation of cell shape"/>
    <property type="evidence" value="ECO:0007669"/>
    <property type="project" value="UniProtKB-UniRule"/>
</dbReference>
<dbReference type="UniPathway" id="UPA00219"/>
<keyword evidence="4 7" id="KW-0133">Cell shape</keyword>
<dbReference type="PANTHER" id="PTHR36699:SF1">
    <property type="entry name" value="L,D-TRANSPEPTIDASE YAFK-RELATED"/>
    <property type="match status" value="1"/>
</dbReference>
<evidence type="ECO:0000313" key="10">
    <source>
        <dbReference type="Proteomes" id="UP000288071"/>
    </source>
</evidence>
<keyword evidence="5 7" id="KW-0573">Peptidoglycan synthesis</keyword>
<evidence type="ECO:0000256" key="2">
    <source>
        <dbReference type="ARBA" id="ARBA00005992"/>
    </source>
</evidence>
<gene>
    <name evidence="9" type="ORF">EOW66_08650</name>
</gene>
<dbReference type="GO" id="GO:0004180">
    <property type="term" value="F:carboxypeptidase activity"/>
    <property type="evidence" value="ECO:0007669"/>
    <property type="project" value="UniProtKB-ARBA"/>
</dbReference>
<dbReference type="RefSeq" id="WP_113898674.1">
    <property type="nucleotide sequence ID" value="NZ_JBHSOM010000020.1"/>
</dbReference>
<comment type="pathway">
    <text evidence="1 7">Cell wall biogenesis; peptidoglycan biosynthesis.</text>
</comment>
<keyword evidence="10" id="KW-1185">Reference proteome</keyword>
<dbReference type="GO" id="GO:0016740">
    <property type="term" value="F:transferase activity"/>
    <property type="evidence" value="ECO:0007669"/>
    <property type="project" value="UniProtKB-KW"/>
</dbReference>
<dbReference type="PROSITE" id="PS52029">
    <property type="entry name" value="LD_TPASE"/>
    <property type="match status" value="1"/>
</dbReference>
<comment type="caution">
    <text evidence="9">The sequence shown here is derived from an EMBL/GenBank/DDBJ whole genome shotgun (WGS) entry which is preliminary data.</text>
</comment>
<evidence type="ECO:0000256" key="4">
    <source>
        <dbReference type="ARBA" id="ARBA00022960"/>
    </source>
</evidence>
<organism evidence="9 10">
    <name type="scientific">Paenirhodobacter huangdaonensis</name>
    <dbReference type="NCBI Taxonomy" id="2501515"/>
    <lineage>
        <taxon>Bacteria</taxon>
        <taxon>Pseudomonadati</taxon>
        <taxon>Pseudomonadota</taxon>
        <taxon>Alphaproteobacteria</taxon>
        <taxon>Rhodobacterales</taxon>
        <taxon>Rhodobacter group</taxon>
        <taxon>Paenirhodobacter</taxon>
    </lineage>
</organism>
<evidence type="ECO:0000256" key="1">
    <source>
        <dbReference type="ARBA" id="ARBA00004752"/>
    </source>
</evidence>
<dbReference type="InterPro" id="IPR005490">
    <property type="entry name" value="LD_TPept_cat_dom"/>
</dbReference>
<reference evidence="10" key="2">
    <citation type="submission" date="2019-01" db="EMBL/GenBank/DDBJ databases">
        <title>Sinorhodobacter populi sp. nov. isolated from the symptomatic bark tissue of Populus euramericana canker.</title>
        <authorList>
            <person name="Li Y."/>
        </authorList>
    </citation>
    <scope>NUCLEOTIDE SEQUENCE [LARGE SCALE GENOMIC DNA]</scope>
    <source>
        <strain evidence="10">CGMCC 1.12963</strain>
    </source>
</reference>
<keyword evidence="3" id="KW-0808">Transferase</keyword>
<accession>A0A3S3LZU9</accession>
<feature type="active site" description="Proton donor/acceptor" evidence="7">
    <location>
        <position position="125"/>
    </location>
</feature>
<name>A0A3S3LZU9_9RHOB</name>
<evidence type="ECO:0000259" key="8">
    <source>
        <dbReference type="PROSITE" id="PS52029"/>
    </source>
</evidence>
<dbReference type="InterPro" id="IPR038063">
    <property type="entry name" value="Transpep_catalytic_dom"/>
</dbReference>
<reference evidence="9 10" key="1">
    <citation type="submission" date="2019-01" db="EMBL/GenBank/DDBJ databases">
        <title>Sinorhodobacter populi sp. nov. isolated from the symptomatic bark tissue of Populus euramericana canker.</title>
        <authorList>
            <person name="Xu G."/>
        </authorList>
    </citation>
    <scope>NUCLEOTIDE SEQUENCE [LARGE SCALE GENOMIC DNA]</scope>
    <source>
        <strain evidence="9 10">CGMCC 1.12963</strain>
    </source>
</reference>
<feature type="active site" description="Nucleophile" evidence="7">
    <location>
        <position position="141"/>
    </location>
</feature>
<dbReference type="PROSITE" id="PS51257">
    <property type="entry name" value="PROKAR_LIPOPROTEIN"/>
    <property type="match status" value="1"/>
</dbReference>
<dbReference type="EMBL" id="SAVA01000004">
    <property type="protein sequence ID" value="RWR52726.1"/>
    <property type="molecule type" value="Genomic_DNA"/>
</dbReference>
<evidence type="ECO:0000256" key="5">
    <source>
        <dbReference type="ARBA" id="ARBA00022984"/>
    </source>
</evidence>
<feature type="domain" description="L,D-TPase catalytic" evidence="8">
    <location>
        <begin position="35"/>
        <end position="165"/>
    </location>
</feature>